<feature type="signal peptide" evidence="1">
    <location>
        <begin position="1"/>
        <end position="20"/>
    </location>
</feature>
<dbReference type="Proteomes" id="UP000078396">
    <property type="component" value="Unassembled WGS sequence"/>
</dbReference>
<gene>
    <name evidence="3" type="ORF">A4X20_11760</name>
</gene>
<sequence>MRKVAGPLAVLAAMTPSAVGCGTTGPPGIPAVATADLQSDIAARLGEAGNDPQSVTCRDPLVGEVGQTARCDVVMSPTNSFEPIVTVTSVNGDSIDYELVPALSEEQLERAVVRLVDEAGGPSASAVTCLGGLLGVVGESAQCDVTADGATLRRTTEVTSVEGLMMSFDLVPILTKSEVESSLLGDLTRHLGRRPDLASCSGNLEGKPGNTVDCAVTAGAENATFIVTVTTVDGANIDFSYAPRG</sequence>
<evidence type="ECO:0000313" key="3">
    <source>
        <dbReference type="EMBL" id="OAN27510.1"/>
    </source>
</evidence>
<comment type="caution">
    <text evidence="3">The sequence shown here is derived from an EMBL/GenBank/DDBJ whole genome shotgun (WGS) entry which is preliminary data.</text>
</comment>
<keyword evidence="1" id="KW-0732">Signal</keyword>
<dbReference type="OrthoDB" id="3568721at2"/>
<dbReference type="RefSeq" id="WP_064285299.1">
    <property type="nucleotide sequence ID" value="NZ_LWCS01000087.1"/>
</dbReference>
<evidence type="ECO:0000259" key="2">
    <source>
        <dbReference type="Pfam" id="PF14230"/>
    </source>
</evidence>
<protein>
    <recommendedName>
        <fullName evidence="2">DUF4333 domain-containing protein</fullName>
    </recommendedName>
</protein>
<dbReference type="InterPro" id="IPR025637">
    <property type="entry name" value="DUF4333"/>
</dbReference>
<dbReference type="EMBL" id="LWCS01000087">
    <property type="protein sequence ID" value="OAN27510.1"/>
    <property type="molecule type" value="Genomic_DNA"/>
</dbReference>
<feature type="domain" description="DUF4333" evidence="2">
    <location>
        <begin position="18"/>
        <end position="92"/>
    </location>
</feature>
<dbReference type="eggNOG" id="ENOG50333I1">
    <property type="taxonomic scope" value="Bacteria"/>
</dbReference>
<accession>A0A178LDV1</accession>
<name>A0A178LDV1_MYCIR</name>
<organism evidence="3 4">
    <name type="scientific">Mycolicibacterium iranicum</name>
    <name type="common">Mycobacterium iranicum</name>
    <dbReference type="NCBI Taxonomy" id="912594"/>
    <lineage>
        <taxon>Bacteria</taxon>
        <taxon>Bacillati</taxon>
        <taxon>Actinomycetota</taxon>
        <taxon>Actinomycetes</taxon>
        <taxon>Mycobacteriales</taxon>
        <taxon>Mycobacteriaceae</taxon>
        <taxon>Mycolicibacterium</taxon>
    </lineage>
</organism>
<feature type="chain" id="PRO_5039495270" description="DUF4333 domain-containing protein" evidence="1">
    <location>
        <begin position="21"/>
        <end position="245"/>
    </location>
</feature>
<dbReference type="Pfam" id="PF14230">
    <property type="entry name" value="DUF4333"/>
    <property type="match status" value="3"/>
</dbReference>
<evidence type="ECO:0000313" key="4">
    <source>
        <dbReference type="Proteomes" id="UP000078396"/>
    </source>
</evidence>
<reference evidence="3 4" key="1">
    <citation type="submission" date="2016-04" db="EMBL/GenBank/DDBJ databases">
        <title>Draft Genome Sequences of Staphylococcus capitis Strain H36, S. capitis Strain H65, S. cohnii Strain H62, S. hominis Strain H69, Mycobacterium iranicum Strain H39, Plantibacter sp. Strain H53, Pseudomonas oryzihabitans Strain H72, and Microbacterium sp. Strain H83, isolated from residential settings.</title>
        <authorList>
            <person name="Lymperopoulou D."/>
            <person name="Adams R.I."/>
            <person name="Lindow S."/>
            <person name="Coil D.A."/>
            <person name="Jospin G."/>
            <person name="Eisen J.A."/>
        </authorList>
    </citation>
    <scope>NUCLEOTIDE SEQUENCE [LARGE SCALE GENOMIC DNA]</scope>
    <source>
        <strain evidence="3 4">H39</strain>
    </source>
</reference>
<feature type="domain" description="DUF4333" evidence="2">
    <location>
        <begin position="174"/>
        <end position="234"/>
    </location>
</feature>
<dbReference type="AlphaFoldDB" id="A0A178LDV1"/>
<proteinExistence type="predicted"/>
<dbReference type="PROSITE" id="PS51257">
    <property type="entry name" value="PROKAR_LIPOPROTEIN"/>
    <property type="match status" value="1"/>
</dbReference>
<feature type="domain" description="DUF4333" evidence="2">
    <location>
        <begin position="102"/>
        <end position="163"/>
    </location>
</feature>
<evidence type="ECO:0000256" key="1">
    <source>
        <dbReference type="SAM" id="SignalP"/>
    </source>
</evidence>